<keyword evidence="3" id="KW-1185">Reference proteome</keyword>
<evidence type="ECO:0000256" key="1">
    <source>
        <dbReference type="SAM" id="MobiDB-lite"/>
    </source>
</evidence>
<gene>
    <name evidence="2" type="ORF">TNIN_205311</name>
</gene>
<dbReference type="OrthoDB" id="6430766at2759"/>
<comment type="caution">
    <text evidence="2">The sequence shown here is derived from an EMBL/GenBank/DDBJ whole genome shotgun (WGS) entry which is preliminary data.</text>
</comment>
<proteinExistence type="predicted"/>
<organism evidence="2 3">
    <name type="scientific">Trichonephila inaurata madagascariensis</name>
    <dbReference type="NCBI Taxonomy" id="2747483"/>
    <lineage>
        <taxon>Eukaryota</taxon>
        <taxon>Metazoa</taxon>
        <taxon>Ecdysozoa</taxon>
        <taxon>Arthropoda</taxon>
        <taxon>Chelicerata</taxon>
        <taxon>Arachnida</taxon>
        <taxon>Araneae</taxon>
        <taxon>Araneomorphae</taxon>
        <taxon>Entelegynae</taxon>
        <taxon>Araneoidea</taxon>
        <taxon>Nephilidae</taxon>
        <taxon>Trichonephila</taxon>
        <taxon>Trichonephila inaurata</taxon>
    </lineage>
</organism>
<feature type="region of interest" description="Disordered" evidence="1">
    <location>
        <begin position="1"/>
        <end position="22"/>
    </location>
</feature>
<dbReference type="EMBL" id="BMAV01008691">
    <property type="protein sequence ID" value="GFY52435.1"/>
    <property type="molecule type" value="Genomic_DNA"/>
</dbReference>
<dbReference type="AlphaFoldDB" id="A0A8X6XGW7"/>
<evidence type="ECO:0000313" key="2">
    <source>
        <dbReference type="EMBL" id="GFY52435.1"/>
    </source>
</evidence>
<protein>
    <submittedName>
        <fullName evidence="2">Uncharacterized protein</fullName>
    </submittedName>
</protein>
<name>A0A8X6XGW7_9ARAC</name>
<evidence type="ECO:0000313" key="3">
    <source>
        <dbReference type="Proteomes" id="UP000886998"/>
    </source>
</evidence>
<accession>A0A8X6XGW7</accession>
<reference evidence="2" key="1">
    <citation type="submission" date="2020-08" db="EMBL/GenBank/DDBJ databases">
        <title>Multicomponent nature underlies the extraordinary mechanical properties of spider dragline silk.</title>
        <authorList>
            <person name="Kono N."/>
            <person name="Nakamura H."/>
            <person name="Mori M."/>
            <person name="Yoshida Y."/>
            <person name="Ohtoshi R."/>
            <person name="Malay A.D."/>
            <person name="Moran D.A.P."/>
            <person name="Tomita M."/>
            <person name="Numata K."/>
            <person name="Arakawa K."/>
        </authorList>
    </citation>
    <scope>NUCLEOTIDE SEQUENCE</scope>
</reference>
<dbReference type="Proteomes" id="UP000886998">
    <property type="component" value="Unassembled WGS sequence"/>
</dbReference>
<sequence length="536" mass="60979">MPETSTDLETDKRSIYKKQPNSDSKLSELRKLDILNNVERIISSVEKIIPPSKYKGNAEIMNADIENKSQETSNQKNYMKLNQKYVPLKTPDESSQELLQSSPNFFKNFIKKDKAIGKYPVNGNIKRQLTDHVPSNRNKRTDLNSECQPLDTSLLLPNISNTTFDVNKTFDFEFYKNCILLRKTNIVDLLIKNNEDTTKFLKNALGGDLYSIFKILNNASVDEINNTDPHNESKILPSKNQIPTYEEKINVQQSPTEQVESNKLTTVKIFISPLNEKDKDIENYENITDHNNLIQQNNEISEAPNLDEYKVQTLEDEGRLVQSLFSKTITHIVTDDNNLIQQNNEIPEAPNHDENVQIPETQDGLIQSPFSETITNIDDLEKVALKYLENYFQYSTYTAKPNTVPEQKKHQNYIKLEQNERTSKLLMPVEKETVKELIAANLTNIISSLVNQTEVSKGSTPPTHIQNLEKQTPDDLAELTIVKALGDMASSEDISLQKTTQSFETTSSLPEVIHLIITEPDITSSELVTESPTDTI</sequence>